<protein>
    <submittedName>
        <fullName evidence="1">Uncharacterized protein</fullName>
    </submittedName>
</protein>
<evidence type="ECO:0000313" key="1">
    <source>
        <dbReference type="EMBL" id="QDT97188.1"/>
    </source>
</evidence>
<sequence>MAVTKVFLTKRSNSKFTQMRWINPETGRERWQSTKTNIKRDAERIAGQTEKDLNEGPYYRIVKADWSDFRERYETEVVTGMAKSASEKVGTVFGHVE</sequence>
<accession>A0A517VW13</accession>
<dbReference type="AlphaFoldDB" id="A0A517VW13"/>
<name>A0A517VW13_9PLAN</name>
<reference evidence="1 2" key="1">
    <citation type="submission" date="2019-03" db="EMBL/GenBank/DDBJ databases">
        <title>Deep-cultivation of Planctomycetes and their phenomic and genomic characterization uncovers novel biology.</title>
        <authorList>
            <person name="Wiegand S."/>
            <person name="Jogler M."/>
            <person name="Boedeker C."/>
            <person name="Pinto D."/>
            <person name="Vollmers J."/>
            <person name="Rivas-Marin E."/>
            <person name="Kohn T."/>
            <person name="Peeters S.H."/>
            <person name="Heuer A."/>
            <person name="Rast P."/>
            <person name="Oberbeckmann S."/>
            <person name="Bunk B."/>
            <person name="Jeske O."/>
            <person name="Meyerdierks A."/>
            <person name="Storesund J.E."/>
            <person name="Kallscheuer N."/>
            <person name="Luecker S."/>
            <person name="Lage O.M."/>
            <person name="Pohl T."/>
            <person name="Merkel B.J."/>
            <person name="Hornburger P."/>
            <person name="Mueller R.-W."/>
            <person name="Bruemmer F."/>
            <person name="Labrenz M."/>
            <person name="Spormann A.M."/>
            <person name="Op den Camp H."/>
            <person name="Overmann J."/>
            <person name="Amann R."/>
            <person name="Jetten M.S.M."/>
            <person name="Mascher T."/>
            <person name="Medema M.H."/>
            <person name="Devos D.P."/>
            <person name="Kaster A.-K."/>
            <person name="Ovreas L."/>
            <person name="Rohde M."/>
            <person name="Galperin M.Y."/>
            <person name="Jogler C."/>
        </authorList>
    </citation>
    <scope>NUCLEOTIDE SEQUENCE [LARGE SCALE GENOMIC DNA]</scope>
    <source>
        <strain evidence="1 2">V144</strain>
    </source>
</reference>
<dbReference type="Proteomes" id="UP000318704">
    <property type="component" value="Chromosome"/>
</dbReference>
<gene>
    <name evidence="1" type="ORF">V144x_26590</name>
</gene>
<proteinExistence type="predicted"/>
<dbReference type="KEGG" id="gaw:V144x_26590"/>
<dbReference type="RefSeq" id="WP_144985561.1">
    <property type="nucleotide sequence ID" value="NZ_CP037920.1"/>
</dbReference>
<dbReference type="EMBL" id="CP037920">
    <property type="protein sequence ID" value="QDT97188.1"/>
    <property type="molecule type" value="Genomic_DNA"/>
</dbReference>
<organism evidence="1 2">
    <name type="scientific">Gimesia aquarii</name>
    <dbReference type="NCBI Taxonomy" id="2527964"/>
    <lineage>
        <taxon>Bacteria</taxon>
        <taxon>Pseudomonadati</taxon>
        <taxon>Planctomycetota</taxon>
        <taxon>Planctomycetia</taxon>
        <taxon>Planctomycetales</taxon>
        <taxon>Planctomycetaceae</taxon>
        <taxon>Gimesia</taxon>
    </lineage>
</organism>
<evidence type="ECO:0000313" key="2">
    <source>
        <dbReference type="Proteomes" id="UP000318704"/>
    </source>
</evidence>